<name>A0A8J2PV32_9HEXA</name>
<evidence type="ECO:0000313" key="2">
    <source>
        <dbReference type="EMBL" id="CAG7834149.1"/>
    </source>
</evidence>
<organism evidence="2 3">
    <name type="scientific">Allacma fusca</name>
    <dbReference type="NCBI Taxonomy" id="39272"/>
    <lineage>
        <taxon>Eukaryota</taxon>
        <taxon>Metazoa</taxon>
        <taxon>Ecdysozoa</taxon>
        <taxon>Arthropoda</taxon>
        <taxon>Hexapoda</taxon>
        <taxon>Collembola</taxon>
        <taxon>Symphypleona</taxon>
        <taxon>Sminthuridae</taxon>
        <taxon>Allacma</taxon>
    </lineage>
</organism>
<reference evidence="2" key="1">
    <citation type="submission" date="2021-06" db="EMBL/GenBank/DDBJ databases">
        <authorList>
            <person name="Hodson N. C."/>
            <person name="Mongue J. A."/>
            <person name="Jaron S. K."/>
        </authorList>
    </citation>
    <scope>NUCLEOTIDE SEQUENCE</scope>
</reference>
<dbReference type="Pfam" id="PF24764">
    <property type="entry name" value="rva_4"/>
    <property type="match status" value="1"/>
</dbReference>
<evidence type="ECO:0000259" key="1">
    <source>
        <dbReference type="Pfam" id="PF24764"/>
    </source>
</evidence>
<dbReference type="PANTHER" id="PTHR46791">
    <property type="entry name" value="EXPRESSED PROTEIN"/>
    <property type="match status" value="1"/>
</dbReference>
<feature type="domain" description="Integrase core" evidence="1">
    <location>
        <begin position="159"/>
        <end position="325"/>
    </location>
</feature>
<dbReference type="Proteomes" id="UP000708208">
    <property type="component" value="Unassembled WGS sequence"/>
</dbReference>
<dbReference type="AlphaFoldDB" id="A0A8J2PV32"/>
<evidence type="ECO:0000313" key="3">
    <source>
        <dbReference type="Proteomes" id="UP000708208"/>
    </source>
</evidence>
<dbReference type="OrthoDB" id="6576250at2759"/>
<dbReference type="PANTHER" id="PTHR46791:SF5">
    <property type="entry name" value="CLR5 DOMAIN-CONTAINING PROTEIN-RELATED"/>
    <property type="match status" value="1"/>
</dbReference>
<gene>
    <name evidence="2" type="ORF">AFUS01_LOCUS43681</name>
</gene>
<accession>A0A8J2PV32</accession>
<proteinExistence type="predicted"/>
<dbReference type="InterPro" id="IPR058913">
    <property type="entry name" value="Integrase_dom_put"/>
</dbReference>
<keyword evidence="3" id="KW-1185">Reference proteome</keyword>
<sequence>MDNETVQESYVLYGTIIRPLLSFSSECTQFLQNPSEHHFDRLELDCQSLLSAVEVADDGEHSDIFYQLNQVLEELIQTIKHWFKLASSKVGRPRARVPIDAVEELLWMKFSVPKIASIFRISVSTLRNRMKDSNLSVSSTYTVITDQELQQVTRGYASDTNMKLIRYKVVIRGCIDGKSRFCIYLDVGNNNLAISTMESFMKGVRNNCIPSRTRSDKGGENVLVARFMIETRGVNRGSHLTGRSVHNQRIERFWRDVYRASGYYYETFFEMEAAGMLDIDDNLHMLVLHHVFIPRIQASMEDFRVGWNSHPISTENSCTPQQLLYLHVAPNSEELLMNNDEILEVCTNVFELLIPTVNFNFGGLQI</sequence>
<comment type="caution">
    <text evidence="2">The sequence shown here is derived from an EMBL/GenBank/DDBJ whole genome shotgun (WGS) entry which is preliminary data.</text>
</comment>
<protein>
    <recommendedName>
        <fullName evidence="1">Integrase core domain-containing protein</fullName>
    </recommendedName>
</protein>
<dbReference type="EMBL" id="CAJVCH010570130">
    <property type="protein sequence ID" value="CAG7834149.1"/>
    <property type="molecule type" value="Genomic_DNA"/>
</dbReference>